<keyword evidence="3" id="KW-1185">Reference proteome</keyword>
<feature type="signal peptide" evidence="1">
    <location>
        <begin position="1"/>
        <end position="22"/>
    </location>
</feature>
<accession>A0ABT5WFP4</accession>
<name>A0ABT5WFP4_9GAMM</name>
<dbReference type="Pfam" id="PF07437">
    <property type="entry name" value="YfaZ"/>
    <property type="match status" value="1"/>
</dbReference>
<keyword evidence="1" id="KW-0732">Signal</keyword>
<protein>
    <submittedName>
        <fullName evidence="2">YfaZ family outer membrane protein</fullName>
    </submittedName>
</protein>
<proteinExistence type="predicted"/>
<feature type="chain" id="PRO_5047452296" evidence="1">
    <location>
        <begin position="23"/>
        <end position="189"/>
    </location>
</feature>
<evidence type="ECO:0000256" key="1">
    <source>
        <dbReference type="SAM" id="SignalP"/>
    </source>
</evidence>
<evidence type="ECO:0000313" key="3">
    <source>
        <dbReference type="Proteomes" id="UP001139522"/>
    </source>
</evidence>
<comment type="caution">
    <text evidence="2">The sequence shown here is derived from an EMBL/GenBank/DDBJ whole genome shotgun (WGS) entry which is preliminary data.</text>
</comment>
<reference evidence="2" key="1">
    <citation type="submission" date="2023-01" db="EMBL/GenBank/DDBJ databases">
        <title>Psychroserpens sp. MSW6 and Marinomonas sp. RSW2, isolated from seawater.</title>
        <authorList>
            <person name="Kristyanto S."/>
            <person name="Jung J."/>
            <person name="Kim J.M."/>
            <person name="Jeon C.O."/>
        </authorList>
    </citation>
    <scope>NUCLEOTIDE SEQUENCE</scope>
    <source>
        <strain evidence="2">RSW2</strain>
    </source>
</reference>
<gene>
    <name evidence="2" type="ORF">M3I01_009755</name>
</gene>
<organism evidence="2 3">
    <name type="scientific">Marinomonas maritima</name>
    <dbReference type="NCBI Taxonomy" id="2940935"/>
    <lineage>
        <taxon>Bacteria</taxon>
        <taxon>Pseudomonadati</taxon>
        <taxon>Pseudomonadota</taxon>
        <taxon>Gammaproteobacteria</taxon>
        <taxon>Oceanospirillales</taxon>
        <taxon>Oceanospirillaceae</taxon>
        <taxon>Marinomonas</taxon>
    </lineage>
</organism>
<sequence length="189" mass="20481">MNLTHKTLLLTAGILGSSLVNASTASVALTNETVKGDASFDMGTYSVDAGFSYDKDESVTAGYLGLGIDDSDTNGPLQVGLGVRLYGIYADLKDDGDVSAAIALGGWYRYTIPEANRLSIFGSLYYAPESLSLTNLDHMYVYELRAEYMTMRNARAFLSYGKTRIVYENKIGTRKEVNNGFAIGATVDF</sequence>
<dbReference type="InterPro" id="IPR009998">
    <property type="entry name" value="YfaZ"/>
</dbReference>
<evidence type="ECO:0000313" key="2">
    <source>
        <dbReference type="EMBL" id="MDE8603194.1"/>
    </source>
</evidence>
<dbReference type="Proteomes" id="UP001139522">
    <property type="component" value="Unassembled WGS sequence"/>
</dbReference>
<dbReference type="EMBL" id="JAMZEG020000002">
    <property type="protein sequence ID" value="MDE8603194.1"/>
    <property type="molecule type" value="Genomic_DNA"/>
</dbReference>
<dbReference type="RefSeq" id="WP_255895653.1">
    <property type="nucleotide sequence ID" value="NZ_JAMZEG020000002.1"/>
</dbReference>